<evidence type="ECO:0000256" key="1">
    <source>
        <dbReference type="SAM" id="MobiDB-lite"/>
    </source>
</evidence>
<dbReference type="EMBL" id="JAWDGP010007902">
    <property type="protein sequence ID" value="KAK3700835.1"/>
    <property type="molecule type" value="Genomic_DNA"/>
</dbReference>
<gene>
    <name evidence="2" type="ORF">RRG08_011592</name>
</gene>
<reference evidence="2" key="1">
    <citation type="journal article" date="2023" name="G3 (Bethesda)">
        <title>A reference genome for the long-term kleptoplast-retaining sea slug Elysia crispata morphotype clarki.</title>
        <authorList>
            <person name="Eastman K.E."/>
            <person name="Pendleton A.L."/>
            <person name="Shaikh M.A."/>
            <person name="Suttiyut T."/>
            <person name="Ogas R."/>
            <person name="Tomko P."/>
            <person name="Gavelis G."/>
            <person name="Widhalm J.R."/>
            <person name="Wisecaver J.H."/>
        </authorList>
    </citation>
    <scope>NUCLEOTIDE SEQUENCE</scope>
    <source>
        <strain evidence="2">ECLA1</strain>
    </source>
</reference>
<comment type="caution">
    <text evidence="2">The sequence shown here is derived from an EMBL/GenBank/DDBJ whole genome shotgun (WGS) entry which is preliminary data.</text>
</comment>
<protein>
    <submittedName>
        <fullName evidence="2">Uncharacterized protein</fullName>
    </submittedName>
</protein>
<accession>A0AAE0XPE5</accession>
<dbReference type="Proteomes" id="UP001283361">
    <property type="component" value="Unassembled WGS sequence"/>
</dbReference>
<organism evidence="2 3">
    <name type="scientific">Elysia crispata</name>
    <name type="common">lettuce slug</name>
    <dbReference type="NCBI Taxonomy" id="231223"/>
    <lineage>
        <taxon>Eukaryota</taxon>
        <taxon>Metazoa</taxon>
        <taxon>Spiralia</taxon>
        <taxon>Lophotrochozoa</taxon>
        <taxon>Mollusca</taxon>
        <taxon>Gastropoda</taxon>
        <taxon>Heterobranchia</taxon>
        <taxon>Euthyneura</taxon>
        <taxon>Panpulmonata</taxon>
        <taxon>Sacoglossa</taxon>
        <taxon>Placobranchoidea</taxon>
        <taxon>Plakobranchidae</taxon>
        <taxon>Elysia</taxon>
    </lineage>
</organism>
<dbReference type="AlphaFoldDB" id="A0AAE0XPE5"/>
<sequence>MASAVSRHHQNSDTRETPGLESAHLELGAADRFCCGVKHPAAFCSMHATRSESHSSLLSVSGLEALHTELRGNTRSLAESLTHKFLSGTEYLGFGCDSKPG</sequence>
<feature type="region of interest" description="Disordered" evidence="1">
    <location>
        <begin position="1"/>
        <end position="22"/>
    </location>
</feature>
<keyword evidence="3" id="KW-1185">Reference proteome</keyword>
<proteinExistence type="predicted"/>
<evidence type="ECO:0000313" key="3">
    <source>
        <dbReference type="Proteomes" id="UP001283361"/>
    </source>
</evidence>
<evidence type="ECO:0000313" key="2">
    <source>
        <dbReference type="EMBL" id="KAK3700835.1"/>
    </source>
</evidence>
<name>A0AAE0XPE5_9GAST</name>